<proteinExistence type="predicted"/>
<protein>
    <submittedName>
        <fullName evidence="4">Uncharacterized protein</fullName>
    </submittedName>
</protein>
<feature type="chain" id="PRO_5039913866" evidence="3">
    <location>
        <begin position="21"/>
        <end position="923"/>
    </location>
</feature>
<dbReference type="Proteomes" id="UP001107558">
    <property type="component" value="Chromosome 1"/>
</dbReference>
<feature type="transmembrane region" description="Helical" evidence="2">
    <location>
        <begin position="396"/>
        <end position="418"/>
    </location>
</feature>
<feature type="signal peptide" evidence="3">
    <location>
        <begin position="1"/>
        <end position="20"/>
    </location>
</feature>
<dbReference type="OrthoDB" id="6624682at2759"/>
<accession>A0A9J6CP00</accession>
<keyword evidence="2" id="KW-0812">Transmembrane</keyword>
<evidence type="ECO:0000256" key="1">
    <source>
        <dbReference type="SAM" id="MobiDB-lite"/>
    </source>
</evidence>
<keyword evidence="2" id="KW-0472">Membrane</keyword>
<feature type="region of interest" description="Disordered" evidence="1">
    <location>
        <begin position="540"/>
        <end position="563"/>
    </location>
</feature>
<dbReference type="EMBL" id="JADBJN010000001">
    <property type="protein sequence ID" value="KAG5683628.1"/>
    <property type="molecule type" value="Genomic_DNA"/>
</dbReference>
<keyword evidence="5" id="KW-1185">Reference proteome</keyword>
<organism evidence="4 5">
    <name type="scientific">Polypedilum vanderplanki</name>
    <name type="common">Sleeping chironomid midge</name>
    <dbReference type="NCBI Taxonomy" id="319348"/>
    <lineage>
        <taxon>Eukaryota</taxon>
        <taxon>Metazoa</taxon>
        <taxon>Ecdysozoa</taxon>
        <taxon>Arthropoda</taxon>
        <taxon>Hexapoda</taxon>
        <taxon>Insecta</taxon>
        <taxon>Pterygota</taxon>
        <taxon>Neoptera</taxon>
        <taxon>Endopterygota</taxon>
        <taxon>Diptera</taxon>
        <taxon>Nematocera</taxon>
        <taxon>Chironomoidea</taxon>
        <taxon>Chironomidae</taxon>
        <taxon>Chironominae</taxon>
        <taxon>Polypedilum</taxon>
        <taxon>Polypedilum</taxon>
    </lineage>
</organism>
<feature type="region of interest" description="Disordered" evidence="1">
    <location>
        <begin position="476"/>
        <end position="507"/>
    </location>
</feature>
<keyword evidence="3" id="KW-0732">Signal</keyword>
<evidence type="ECO:0000313" key="4">
    <source>
        <dbReference type="EMBL" id="KAG5683628.1"/>
    </source>
</evidence>
<dbReference type="AlphaFoldDB" id="A0A9J6CP00"/>
<evidence type="ECO:0000256" key="2">
    <source>
        <dbReference type="SAM" id="Phobius"/>
    </source>
</evidence>
<reference evidence="4" key="1">
    <citation type="submission" date="2021-03" db="EMBL/GenBank/DDBJ databases">
        <title>Chromosome level genome of the anhydrobiotic midge Polypedilum vanderplanki.</title>
        <authorList>
            <person name="Yoshida Y."/>
            <person name="Kikawada T."/>
            <person name="Gusev O."/>
        </authorList>
    </citation>
    <scope>NUCLEOTIDE SEQUENCE</scope>
    <source>
        <strain evidence="4">NIAS01</strain>
        <tissue evidence="4">Whole body or cell culture</tissue>
    </source>
</reference>
<feature type="compositionally biased region" description="Low complexity" evidence="1">
    <location>
        <begin position="496"/>
        <end position="507"/>
    </location>
</feature>
<keyword evidence="2" id="KW-1133">Transmembrane helix</keyword>
<evidence type="ECO:0000256" key="3">
    <source>
        <dbReference type="SAM" id="SignalP"/>
    </source>
</evidence>
<gene>
    <name evidence="4" type="ORF">PVAND_012901</name>
</gene>
<comment type="caution">
    <text evidence="4">The sequence shown here is derived from an EMBL/GenBank/DDBJ whole genome shotgun (WGS) entry which is preliminary data.</text>
</comment>
<sequence length="923" mass="103313">MTLQKLFSALIFLLINIGLSVELDESRQPVSAFLVEKPLEPSEQEVHAAEQDVADFFWTGSGDGSGPKHAQTTGTKFPNTIVRTATILATVFIDGNFDDFDPLCVVDCDKKIDENGVVESIDKIPPEDRRYWLLTVVAGLFSKGDFPILEAKLAKLYRIAFLRQQAKHLGIANGRNNTTNSTTTLNQTIAEEHVARKKRFISEGSNILPTKTLNDSEKIRTRRFEINKHVYERQVLRMKRHRVPTNTEIYSSTTSPINLKLPQPYEIIFRSDDKSKNKKLKAGKNLLQEVNVIIHDALHLEDERGVHNTLDVDPSVEKNQTEIIYTVIVGGKPILATTAAEDMQLVTNDEVVKIMENDVVLKAEPYLKEPLATPLVPQHMNDSTVTVTTYFNQNPLLIALMTIAIILFILLLITLTLYGRSKRRLAVESKRQSASQALVQKINVDDDINTIRSNSMEDIGIENLAFEKERDNKVSVTLQKKDPPVLNFPLPPPNRPSSGSSTTSDSSVYYPKRRYKFNSIQDLLDEHDGKAEEIYSKVKSSSSKIANKKDQSKIHKNRQRRKYRADNRVGSLEHINSNAFQSDADVGYNDESLMHNEAFNPHVSQYNANKLMADKTFTVVESEQKKNVKSKGRKLGGAEAINQELLIQHGNRVASADTNSIGSFLSMNSIRSFPKCSVPEPLSRVLEPVSVTHLDHSDADYDTLKNYRMIDSQKSLDLDDIDDETERDAQCTQSDGADPGFVGPIVWEMHKKGLDISTNSLGSPMRDPHATRNRFEGLLEGAMKLYGSSSYSNCHSLMNQQEDDQLGQMPGVIKSKEARGRSAATIRLTSRTSGLLSRTDFHPTRPKTADQPDLPLQNPMPSIHAWVGNGSGSLVRPLSAGIYHKPESTSHDEKHKIDRSRTMSASPIIDAIQEELKRISNVK</sequence>
<feature type="compositionally biased region" description="Basic and acidic residues" evidence="1">
    <location>
        <begin position="884"/>
        <end position="901"/>
    </location>
</feature>
<feature type="compositionally biased region" description="Basic residues" evidence="1">
    <location>
        <begin position="554"/>
        <end position="563"/>
    </location>
</feature>
<name>A0A9J6CP00_POLVA</name>
<evidence type="ECO:0000313" key="5">
    <source>
        <dbReference type="Proteomes" id="UP001107558"/>
    </source>
</evidence>
<feature type="region of interest" description="Disordered" evidence="1">
    <location>
        <begin position="884"/>
        <end position="906"/>
    </location>
</feature>